<dbReference type="SMART" id="SM00430">
    <property type="entry name" value="HOLI"/>
    <property type="match status" value="1"/>
</dbReference>
<protein>
    <recommendedName>
        <fullName evidence="5">NR LBD domain-containing protein</fullName>
    </recommendedName>
</protein>
<evidence type="ECO:0000256" key="1">
    <source>
        <dbReference type="ARBA" id="ARBA00005993"/>
    </source>
</evidence>
<keyword evidence="2" id="KW-0805">Transcription regulation</keyword>
<dbReference type="PANTHER" id="PTHR45886:SF18">
    <property type="entry name" value="NR LBD DOMAIN-CONTAINING PROTEIN-RELATED"/>
    <property type="match status" value="1"/>
</dbReference>
<dbReference type="InterPro" id="IPR000536">
    <property type="entry name" value="Nucl_hrmn_rcpt_lig-bd"/>
</dbReference>
<keyword evidence="7" id="KW-1185">Reference proteome</keyword>
<feature type="non-terminal residue" evidence="6">
    <location>
        <position position="187"/>
    </location>
</feature>
<proteinExistence type="inferred from homology"/>
<evidence type="ECO:0000256" key="4">
    <source>
        <dbReference type="ARBA" id="ARBA00023170"/>
    </source>
</evidence>
<evidence type="ECO:0000259" key="5">
    <source>
        <dbReference type="PROSITE" id="PS51843"/>
    </source>
</evidence>
<dbReference type="Pfam" id="PF00104">
    <property type="entry name" value="Hormone_recep"/>
    <property type="match status" value="1"/>
</dbReference>
<gene>
    <name evidence="6" type="ORF">PFISCL1PPCAC_13493</name>
</gene>
<comment type="caution">
    <text evidence="6">The sequence shown here is derived from an EMBL/GenBank/DDBJ whole genome shotgun (WGS) entry which is preliminary data.</text>
</comment>
<dbReference type="InterPro" id="IPR035500">
    <property type="entry name" value="NHR-like_dom_sf"/>
</dbReference>
<keyword evidence="4" id="KW-0675">Receptor</keyword>
<evidence type="ECO:0000256" key="2">
    <source>
        <dbReference type="ARBA" id="ARBA00023015"/>
    </source>
</evidence>
<evidence type="ECO:0000256" key="3">
    <source>
        <dbReference type="ARBA" id="ARBA00023163"/>
    </source>
</evidence>
<dbReference type="PROSITE" id="PS51843">
    <property type="entry name" value="NR_LBD"/>
    <property type="match status" value="1"/>
</dbReference>
<feature type="domain" description="NR LBD" evidence="5">
    <location>
        <begin position="1"/>
        <end position="187"/>
    </location>
</feature>
<dbReference type="AlphaFoldDB" id="A0AAV5VRY1"/>
<reference evidence="6" key="1">
    <citation type="submission" date="2023-10" db="EMBL/GenBank/DDBJ databases">
        <title>Genome assembly of Pristionchus species.</title>
        <authorList>
            <person name="Yoshida K."/>
            <person name="Sommer R.J."/>
        </authorList>
    </citation>
    <scope>NUCLEOTIDE SEQUENCE</scope>
    <source>
        <strain evidence="6">RS5133</strain>
    </source>
</reference>
<evidence type="ECO:0000313" key="7">
    <source>
        <dbReference type="Proteomes" id="UP001432322"/>
    </source>
</evidence>
<feature type="non-terminal residue" evidence="6">
    <location>
        <position position="1"/>
    </location>
</feature>
<accession>A0AAV5VRY1</accession>
<name>A0AAV5VRY1_9BILA</name>
<dbReference type="EMBL" id="BTSY01000004">
    <property type="protein sequence ID" value="GMT22196.1"/>
    <property type="molecule type" value="Genomic_DNA"/>
</dbReference>
<dbReference type="PANTHER" id="PTHR45886">
    <property type="entry name" value="NUCLEAR HORMONE RECEPTOR FAMILY-RELATED-RELATED"/>
    <property type="match status" value="1"/>
</dbReference>
<evidence type="ECO:0000313" key="6">
    <source>
        <dbReference type="EMBL" id="GMT22196.1"/>
    </source>
</evidence>
<dbReference type="Gene3D" id="1.10.565.10">
    <property type="entry name" value="Retinoid X Receptor"/>
    <property type="match status" value="1"/>
</dbReference>
<comment type="similarity">
    <text evidence="1">Belongs to the nuclear hormone receptor family.</text>
</comment>
<keyword evidence="3" id="KW-0804">Transcription</keyword>
<sequence length="187" mass="21186">ETLKHRIRFSMSAEGADASRKSWYFSNAFYSVEYFKTFAIFEQLTSCTRRLLAGKMSIVCANLSNAYFSIANGANHIVYPDGTAPFEGMQHSFPLEYQAVSSFIDSVRKLHLDEREYVLLKALLMLSPSLDDASTSERALLTTQSECYAKALLSYVLARRGTQHGPRAYQEMLSTIDMLSHRVKIEK</sequence>
<dbReference type="SUPFAM" id="SSF48508">
    <property type="entry name" value="Nuclear receptor ligand-binding domain"/>
    <property type="match status" value="1"/>
</dbReference>
<organism evidence="6 7">
    <name type="scientific">Pristionchus fissidentatus</name>
    <dbReference type="NCBI Taxonomy" id="1538716"/>
    <lineage>
        <taxon>Eukaryota</taxon>
        <taxon>Metazoa</taxon>
        <taxon>Ecdysozoa</taxon>
        <taxon>Nematoda</taxon>
        <taxon>Chromadorea</taxon>
        <taxon>Rhabditida</taxon>
        <taxon>Rhabditina</taxon>
        <taxon>Diplogasteromorpha</taxon>
        <taxon>Diplogasteroidea</taxon>
        <taxon>Neodiplogasteridae</taxon>
        <taxon>Pristionchus</taxon>
    </lineage>
</organism>
<dbReference type="Proteomes" id="UP001432322">
    <property type="component" value="Unassembled WGS sequence"/>
</dbReference>